<name>A0ABN1K1E6_9FLAO</name>
<evidence type="ECO:0000313" key="2">
    <source>
        <dbReference type="Proteomes" id="UP001500185"/>
    </source>
</evidence>
<gene>
    <name evidence="1" type="ORF">GCM10009433_02800</name>
</gene>
<dbReference type="RefSeq" id="WP_224455226.1">
    <property type="nucleotide sequence ID" value="NZ_BAAAGG010000002.1"/>
</dbReference>
<protein>
    <submittedName>
        <fullName evidence="1">Uncharacterized protein</fullName>
    </submittedName>
</protein>
<keyword evidence="2" id="KW-1185">Reference proteome</keyword>
<accession>A0ABN1K1E6</accession>
<sequence length="81" mass="9681">MKSKYFNSILKYCSPKVLYIINAHRRLDKRICPFEVRARSDVGDLRRGDIMSVESIKVTQDLVTVFIVNRKAYYYYHFDIL</sequence>
<dbReference type="EMBL" id="BAAAGG010000002">
    <property type="protein sequence ID" value="GAA0752061.1"/>
    <property type="molecule type" value="Genomic_DNA"/>
</dbReference>
<evidence type="ECO:0000313" key="1">
    <source>
        <dbReference type="EMBL" id="GAA0752061.1"/>
    </source>
</evidence>
<reference evidence="1 2" key="1">
    <citation type="journal article" date="2019" name="Int. J. Syst. Evol. Microbiol.">
        <title>The Global Catalogue of Microorganisms (GCM) 10K type strain sequencing project: providing services to taxonomists for standard genome sequencing and annotation.</title>
        <authorList>
            <consortium name="The Broad Institute Genomics Platform"/>
            <consortium name="The Broad Institute Genome Sequencing Center for Infectious Disease"/>
            <person name="Wu L."/>
            <person name="Ma J."/>
        </authorList>
    </citation>
    <scope>NUCLEOTIDE SEQUENCE [LARGE SCALE GENOMIC DNA]</scope>
    <source>
        <strain evidence="1 2">JCM 16231</strain>
    </source>
</reference>
<organism evidence="1 2">
    <name type="scientific">Psychroflexus lacisalsi</name>
    <dbReference type="NCBI Taxonomy" id="503928"/>
    <lineage>
        <taxon>Bacteria</taxon>
        <taxon>Pseudomonadati</taxon>
        <taxon>Bacteroidota</taxon>
        <taxon>Flavobacteriia</taxon>
        <taxon>Flavobacteriales</taxon>
        <taxon>Flavobacteriaceae</taxon>
        <taxon>Psychroflexus</taxon>
    </lineage>
</organism>
<comment type="caution">
    <text evidence="1">The sequence shown here is derived from an EMBL/GenBank/DDBJ whole genome shotgun (WGS) entry which is preliminary data.</text>
</comment>
<dbReference type="Proteomes" id="UP001500185">
    <property type="component" value="Unassembled WGS sequence"/>
</dbReference>
<proteinExistence type="predicted"/>